<feature type="compositionally biased region" description="Basic and acidic residues" evidence="1">
    <location>
        <begin position="339"/>
        <end position="350"/>
    </location>
</feature>
<dbReference type="AlphaFoldDB" id="A0A5N5JMJ3"/>
<evidence type="ECO:0000313" key="2">
    <source>
        <dbReference type="EMBL" id="KAB5520548.1"/>
    </source>
</evidence>
<name>A0A5N5JMJ3_9ROSI</name>
<comment type="caution">
    <text evidence="2">The sequence shown here is derived from an EMBL/GenBank/DDBJ whole genome shotgun (WGS) entry which is preliminary data.</text>
</comment>
<sequence>MHQLVSALIREQDSPCSYFQAIFVVKKEIIPGNIRGKASVLYKQYTQQTMALEISNCCFFSSAPTTPGGFNPEENVCFYSAPTSPAKGTSDLESKPTTPRAYEDANSNLDVFEFETSRRYIADDIDLGDSMRYEDAMEEQQKNQRQQHKESFPAMAFADELFCDGKVIPLKPPPCHQYAADGKFDNHSSTPTSPESQMGKLKIPFPRRNVWNDDFDPFMVALKTVKGERKGKWQKINRTRARSMSPIRARSDLMDYMHKQCKQLDPIRPNLNNQLELNGLPTRIWIPNVTNASPKCPEWLAESKGVLFARKARLMKIGPEWPGTPNKTALQEPMVKAGENARDKGEPSERKGKRQWMKNFLYRSLSTRRNDEHSTQTEQTVQVSKPKIKRKLSFNKSMGLVARNGEKGGSLITKVIQARYTPKLFMCMSYGEKYVE</sequence>
<keyword evidence="3" id="KW-1185">Reference proteome</keyword>
<dbReference type="InterPro" id="IPR012442">
    <property type="entry name" value="DUF1645_plant"/>
</dbReference>
<feature type="region of interest" description="Disordered" evidence="1">
    <location>
        <begin position="319"/>
        <end position="353"/>
    </location>
</feature>
<organism evidence="2 3">
    <name type="scientific">Salix brachista</name>
    <dbReference type="NCBI Taxonomy" id="2182728"/>
    <lineage>
        <taxon>Eukaryota</taxon>
        <taxon>Viridiplantae</taxon>
        <taxon>Streptophyta</taxon>
        <taxon>Embryophyta</taxon>
        <taxon>Tracheophyta</taxon>
        <taxon>Spermatophyta</taxon>
        <taxon>Magnoliopsida</taxon>
        <taxon>eudicotyledons</taxon>
        <taxon>Gunneridae</taxon>
        <taxon>Pentapetalae</taxon>
        <taxon>rosids</taxon>
        <taxon>fabids</taxon>
        <taxon>Malpighiales</taxon>
        <taxon>Salicaceae</taxon>
        <taxon>Saliceae</taxon>
        <taxon>Salix</taxon>
    </lineage>
</organism>
<accession>A0A5N5JMJ3</accession>
<proteinExistence type="predicted"/>
<protein>
    <submittedName>
        <fullName evidence="2">Uncharacterized protein</fullName>
    </submittedName>
</protein>
<reference evidence="3" key="1">
    <citation type="journal article" date="2019" name="Gigascience">
        <title>De novo genome assembly of the endangered Acer yangbiense, a plant species with extremely small populations endemic to Yunnan Province, China.</title>
        <authorList>
            <person name="Yang J."/>
            <person name="Wariss H.M."/>
            <person name="Tao L."/>
            <person name="Zhang R."/>
            <person name="Yun Q."/>
            <person name="Hollingsworth P."/>
            <person name="Dao Z."/>
            <person name="Luo G."/>
            <person name="Guo H."/>
            <person name="Ma Y."/>
            <person name="Sun W."/>
        </authorList>
    </citation>
    <scope>NUCLEOTIDE SEQUENCE [LARGE SCALE GENOMIC DNA]</scope>
    <source>
        <strain evidence="3">cv. br00</strain>
    </source>
</reference>
<evidence type="ECO:0000313" key="3">
    <source>
        <dbReference type="Proteomes" id="UP000326939"/>
    </source>
</evidence>
<feature type="region of interest" description="Disordered" evidence="1">
    <location>
        <begin position="84"/>
        <end position="103"/>
    </location>
</feature>
<dbReference type="EMBL" id="VDCV01000016">
    <property type="protein sequence ID" value="KAB5520548.1"/>
    <property type="molecule type" value="Genomic_DNA"/>
</dbReference>
<dbReference type="Proteomes" id="UP000326939">
    <property type="component" value="Chromosome 16"/>
</dbReference>
<evidence type="ECO:0000256" key="1">
    <source>
        <dbReference type="SAM" id="MobiDB-lite"/>
    </source>
</evidence>
<gene>
    <name evidence="2" type="ORF">DKX38_024867</name>
</gene>
<dbReference type="Pfam" id="PF07816">
    <property type="entry name" value="DUF1645"/>
    <property type="match status" value="1"/>
</dbReference>